<comment type="caution">
    <text evidence="3">The sequence shown here is derived from an EMBL/GenBank/DDBJ whole genome shotgun (WGS) entry which is preliminary data.</text>
</comment>
<keyword evidence="1" id="KW-1133">Transmembrane helix</keyword>
<protein>
    <recommendedName>
        <fullName evidence="2">Regulatory protein YycH-like domain-containing protein</fullName>
    </recommendedName>
</protein>
<organism evidence="3">
    <name type="scientific">Methanofollis liminatans</name>
    <dbReference type="NCBI Taxonomy" id="2201"/>
    <lineage>
        <taxon>Archaea</taxon>
        <taxon>Methanobacteriati</taxon>
        <taxon>Methanobacteriota</taxon>
        <taxon>Stenosarchaea group</taxon>
        <taxon>Methanomicrobia</taxon>
        <taxon>Methanomicrobiales</taxon>
        <taxon>Methanomicrobiaceae</taxon>
        <taxon>Methanofollis</taxon>
    </lineage>
</organism>
<dbReference type="InterPro" id="IPR018604">
    <property type="entry name" value="YycI-like"/>
</dbReference>
<reference evidence="3" key="1">
    <citation type="journal article" date="2020" name="mSystems">
        <title>Genome- and Community-Level Interaction Insights into Carbon Utilization and Element Cycling Functions of Hydrothermarchaeota in Hydrothermal Sediment.</title>
        <authorList>
            <person name="Zhou Z."/>
            <person name="Liu Y."/>
            <person name="Xu W."/>
            <person name="Pan J."/>
            <person name="Luo Z.H."/>
            <person name="Li M."/>
        </authorList>
    </citation>
    <scope>NUCLEOTIDE SEQUENCE</scope>
    <source>
        <strain evidence="3">SpSt-1183</strain>
    </source>
</reference>
<proteinExistence type="predicted"/>
<keyword evidence="1" id="KW-0472">Membrane</keyword>
<name>A0A831LEJ1_9EURY</name>
<gene>
    <name evidence="3" type="ORF">ENN52_01660</name>
</gene>
<dbReference type="Pfam" id="PF09648">
    <property type="entry name" value="YycI"/>
    <property type="match status" value="1"/>
</dbReference>
<keyword evidence="1" id="KW-0812">Transmembrane</keyword>
<evidence type="ECO:0000256" key="1">
    <source>
        <dbReference type="SAM" id="Phobius"/>
    </source>
</evidence>
<dbReference type="EMBL" id="DSBY01000073">
    <property type="protein sequence ID" value="HDS62841.1"/>
    <property type="molecule type" value="Genomic_DNA"/>
</dbReference>
<evidence type="ECO:0000313" key="3">
    <source>
        <dbReference type="EMBL" id="HDS62841.1"/>
    </source>
</evidence>
<dbReference type="AlphaFoldDB" id="A0A831LEJ1"/>
<dbReference type="PROSITE" id="PS51257">
    <property type="entry name" value="PROKAR_LIPOPROTEIN"/>
    <property type="match status" value="1"/>
</dbReference>
<feature type="domain" description="Regulatory protein YycH-like" evidence="2">
    <location>
        <begin position="144"/>
        <end position="245"/>
    </location>
</feature>
<dbReference type="Proteomes" id="UP000885648">
    <property type="component" value="Unassembled WGS sequence"/>
</dbReference>
<accession>A0A831LEJ1</accession>
<evidence type="ECO:0000259" key="2">
    <source>
        <dbReference type="Pfam" id="PF09648"/>
    </source>
</evidence>
<dbReference type="GO" id="GO:0016020">
    <property type="term" value="C:membrane"/>
    <property type="evidence" value="ECO:0007669"/>
    <property type="project" value="InterPro"/>
</dbReference>
<feature type="transmembrane region" description="Helical" evidence="1">
    <location>
        <begin position="12"/>
        <end position="34"/>
    </location>
</feature>
<sequence length="265" mass="28596">MAMLKKEWSVIVMNYIFGVVVMACLVVGGGALWFDQQNSGPGYSPVLQSSIGTIALNASFPAAVDTAPVYRVTGTQDFFEGTPEVMNIHEGVPSLDEAPVIAEKALTVYGGLPADAVLHDVGLMCLKEVNTTDGAIISERPQCVQVIYTQQIDGRPVVGPGAEIMVSLGDGGEVLEVSKAWRNISYARETKIIPVEEAILALNDGNILNRPQSPMEGVEIREIRLGYYAKDISSLQEEYTPVWIFSGIENGNMPCNFIVDARADA</sequence>